<dbReference type="STRING" id="762983.HMPREF9444_00225"/>
<dbReference type="PANTHER" id="PTHR13504:SF38">
    <property type="entry name" value="FIDO DOMAIN-CONTAINING PROTEIN"/>
    <property type="match status" value="1"/>
</dbReference>
<dbReference type="eggNOG" id="COG3177">
    <property type="taxonomic scope" value="Bacteria"/>
</dbReference>
<keyword evidence="1 2" id="KW-0067">ATP-binding</keyword>
<dbReference type="Pfam" id="PF02661">
    <property type="entry name" value="Fic"/>
    <property type="match status" value="1"/>
</dbReference>
<feature type="binding site" evidence="2">
    <location>
        <position position="69"/>
    </location>
    <ligand>
        <name>ATP</name>
        <dbReference type="ChEBI" id="CHEBI:30616"/>
    </ligand>
</feature>
<dbReference type="GO" id="GO:0005524">
    <property type="term" value="F:ATP binding"/>
    <property type="evidence" value="ECO:0007669"/>
    <property type="project" value="UniProtKB-UniRule"/>
</dbReference>
<evidence type="ECO:0000256" key="3">
    <source>
        <dbReference type="PIRSR" id="PIRSR640198-1"/>
    </source>
</evidence>
<dbReference type="Pfam" id="PF13784">
    <property type="entry name" value="Fic_N"/>
    <property type="match status" value="1"/>
</dbReference>
<feature type="binding site" evidence="2">
    <location>
        <position position="259"/>
    </location>
    <ligand>
        <name>ATP</name>
        <dbReference type="ChEBI" id="CHEBI:30616"/>
    </ligand>
</feature>
<comment type="catalytic activity">
    <reaction evidence="1">
        <text>L-threonyl-[protein] + ATP = 3-O-(5'-adenylyl)-L-threonyl-[protein] + diphosphate</text>
        <dbReference type="Rhea" id="RHEA:54292"/>
        <dbReference type="Rhea" id="RHEA-COMP:11060"/>
        <dbReference type="Rhea" id="RHEA-COMP:13847"/>
        <dbReference type="ChEBI" id="CHEBI:30013"/>
        <dbReference type="ChEBI" id="CHEBI:30616"/>
        <dbReference type="ChEBI" id="CHEBI:33019"/>
        <dbReference type="ChEBI" id="CHEBI:138113"/>
        <dbReference type="EC" id="2.7.7.108"/>
    </reaction>
</comment>
<evidence type="ECO:0000256" key="2">
    <source>
        <dbReference type="PIRSR" id="PIRSR038925-1"/>
    </source>
</evidence>
<organism evidence="6 7">
    <name type="scientific">Succinatimonas hippei (strain DSM 22608 / JCM 16073 / KCTC 15190 / YIT 12066)</name>
    <dbReference type="NCBI Taxonomy" id="762983"/>
    <lineage>
        <taxon>Bacteria</taxon>
        <taxon>Pseudomonadati</taxon>
        <taxon>Pseudomonadota</taxon>
        <taxon>Gammaproteobacteria</taxon>
        <taxon>Aeromonadales</taxon>
        <taxon>Succinivibrionaceae</taxon>
        <taxon>Succinatimonas</taxon>
    </lineage>
</organism>
<reference evidence="6 7" key="1">
    <citation type="submission" date="2011-01" db="EMBL/GenBank/DDBJ databases">
        <authorList>
            <person name="Weinstock G."/>
            <person name="Sodergren E."/>
            <person name="Clifton S."/>
            <person name="Fulton L."/>
            <person name="Fulton B."/>
            <person name="Courtney L."/>
            <person name="Fronick C."/>
            <person name="Harrison M."/>
            <person name="Strong C."/>
            <person name="Farmer C."/>
            <person name="Delahaunty K."/>
            <person name="Markovic C."/>
            <person name="Hall O."/>
            <person name="Minx P."/>
            <person name="Tomlinson C."/>
            <person name="Mitreva M."/>
            <person name="Hou S."/>
            <person name="Chen J."/>
            <person name="Wollam A."/>
            <person name="Pepin K.H."/>
            <person name="Johnson M."/>
            <person name="Bhonagiri V."/>
            <person name="Zhang X."/>
            <person name="Suruliraj S."/>
            <person name="Warren W."/>
            <person name="Chinwalla A."/>
            <person name="Mardis E.R."/>
            <person name="Wilson R.K."/>
        </authorList>
    </citation>
    <scope>NUCLEOTIDE SEQUENCE [LARGE SCALE GENOMIC DNA]</scope>
    <source>
        <strain evidence="7">DSM 22608 / JCM 16073 / KCTC 15190 / YIT 12066</strain>
    </source>
</reference>
<proteinExistence type="predicted"/>
<gene>
    <name evidence="6" type="ORF">HMPREF9444_00225</name>
</gene>
<keyword evidence="7" id="KW-1185">Reference proteome</keyword>
<comment type="subunit">
    <text evidence="1">Homodimer.</text>
</comment>
<dbReference type="PANTHER" id="PTHR13504">
    <property type="entry name" value="FIDO DOMAIN-CONTAINING PROTEIN DDB_G0283145"/>
    <property type="match status" value="1"/>
</dbReference>
<accession>E8LHQ3</accession>
<feature type="active site" evidence="3">
    <location>
        <position position="217"/>
    </location>
</feature>
<dbReference type="EMBL" id="AEVO01000008">
    <property type="protein sequence ID" value="EFY07958.1"/>
    <property type="molecule type" value="Genomic_DNA"/>
</dbReference>
<dbReference type="HOGENOM" id="CLU_047250_1_1_6"/>
<keyword evidence="1" id="KW-0548">Nucleotidyltransferase</keyword>
<dbReference type="GO" id="GO:0042803">
    <property type="term" value="F:protein homodimerization activity"/>
    <property type="evidence" value="ECO:0007669"/>
    <property type="project" value="UniProtKB-UniRule"/>
</dbReference>
<evidence type="ECO:0000259" key="5">
    <source>
        <dbReference type="PROSITE" id="PS51459"/>
    </source>
</evidence>
<dbReference type="PIRSF" id="PIRSF038925">
    <property type="entry name" value="AMP-prot_trans"/>
    <property type="match status" value="1"/>
</dbReference>
<comment type="function">
    <text evidence="1">Adenylyltransferase that mediates the addition of adenosine 5'-monophosphate (AMP) to specific residues of target proteins.</text>
</comment>
<dbReference type="AlphaFoldDB" id="E8LHQ3"/>
<dbReference type="Proteomes" id="UP000018458">
    <property type="component" value="Unassembled WGS sequence"/>
</dbReference>
<keyword evidence="1 2" id="KW-0547">Nucleotide-binding</keyword>
<protein>
    <recommendedName>
        <fullName evidence="1">Protein adenylyltransferase</fullName>
        <ecNumber evidence="1">2.7.7.108</ecNumber>
    </recommendedName>
    <alternativeName>
        <fullName evidence="1">AMPylator</fullName>
    </alternativeName>
</protein>
<evidence type="ECO:0000256" key="4">
    <source>
        <dbReference type="PIRSR" id="PIRSR640198-2"/>
    </source>
</evidence>
<feature type="binding site" evidence="2">
    <location>
        <position position="217"/>
    </location>
    <ligand>
        <name>ATP</name>
        <dbReference type="ChEBI" id="CHEBI:30616"/>
    </ligand>
</feature>
<dbReference type="Gene3D" id="1.10.3290.10">
    <property type="entry name" value="Fido-like domain"/>
    <property type="match status" value="1"/>
</dbReference>
<evidence type="ECO:0000313" key="7">
    <source>
        <dbReference type="Proteomes" id="UP000018458"/>
    </source>
</evidence>
<dbReference type="GO" id="GO:0000287">
    <property type="term" value="F:magnesium ion binding"/>
    <property type="evidence" value="ECO:0007669"/>
    <property type="project" value="UniProtKB-UniRule"/>
</dbReference>
<comment type="caution">
    <text evidence="6">The sequence shown here is derived from an EMBL/GenBank/DDBJ whole genome shotgun (WGS) entry which is preliminary data.</text>
</comment>
<dbReference type="InterPro" id="IPR036597">
    <property type="entry name" value="Fido-like_dom_sf"/>
</dbReference>
<evidence type="ECO:0000313" key="6">
    <source>
        <dbReference type="EMBL" id="EFY07958.1"/>
    </source>
</evidence>
<dbReference type="PROSITE" id="PS51459">
    <property type="entry name" value="FIDO"/>
    <property type="match status" value="1"/>
</dbReference>
<dbReference type="EC" id="2.7.7.108" evidence="1"/>
<feature type="binding site" evidence="4">
    <location>
        <begin position="259"/>
        <end position="260"/>
    </location>
    <ligand>
        <name>ATP</name>
        <dbReference type="ChEBI" id="CHEBI:30616"/>
    </ligand>
</feature>
<feature type="binding site" evidence="2">
    <location>
        <begin position="222"/>
        <end position="228"/>
    </location>
    <ligand>
        <name>ATP</name>
        <dbReference type="ChEBI" id="CHEBI:30616"/>
    </ligand>
</feature>
<feature type="domain" description="Fido" evidence="5">
    <location>
        <begin position="114"/>
        <end position="282"/>
    </location>
</feature>
<sequence length="379" mass="43428">MEKKMTSKKGLKFLPPSMSIKEAVILLQKLAKVNMVIGSMKSEFGHSLVRDSLVSLFSLSESVQSTRIEGTQVTFYDMFEKSSNKQKEWEKQEVLNYQEALKHGLLLIDSGMPFSTRLIKELHRILMTNARGTNSAGGEFRKIQNFIGPDSKIEHAVYIPVEAQTISNYMENLEFFVNGIHHSSFIEINQPDLFIIDEHADPLLKIAIMHAQFESIHPFLDGNGRLGRILIALMAVKYGLVNVPVFLVSEELEKERSRYYDLLNGIRGEDPDWFAWLSFFVDCCGRMSEQLVKKMQTSTQLAEQGLKKIKLDSERKAWLLSFQCPRLTVKDVSQICKMNITTARKALNALVEYDLLFTSKNIKRNKSYINYNLIRILSN</sequence>
<evidence type="ECO:0000256" key="1">
    <source>
        <dbReference type="PIRNR" id="PIRNR038925"/>
    </source>
</evidence>
<keyword evidence="1" id="KW-0808">Transferase</keyword>
<feature type="binding site" evidence="4">
    <location>
        <begin position="221"/>
        <end position="228"/>
    </location>
    <ligand>
        <name>ATP</name>
        <dbReference type="ChEBI" id="CHEBI:30616"/>
    </ligand>
</feature>
<name>E8LHQ3_SUCHY</name>
<dbReference type="InterPro" id="IPR025758">
    <property type="entry name" value="Fic/DOC_N"/>
</dbReference>
<dbReference type="InterPro" id="IPR026287">
    <property type="entry name" value="SoFic-like"/>
</dbReference>
<dbReference type="GO" id="GO:0070733">
    <property type="term" value="F:AMPylase activity"/>
    <property type="evidence" value="ECO:0007669"/>
    <property type="project" value="UniProtKB-UniRule"/>
</dbReference>
<dbReference type="InterPro" id="IPR003812">
    <property type="entry name" value="Fido"/>
</dbReference>
<comment type="catalytic activity">
    <reaction evidence="1">
        <text>L-tyrosyl-[protein] + ATP = O-(5'-adenylyl)-L-tyrosyl-[protein] + diphosphate</text>
        <dbReference type="Rhea" id="RHEA:54288"/>
        <dbReference type="Rhea" id="RHEA-COMP:10136"/>
        <dbReference type="Rhea" id="RHEA-COMP:13846"/>
        <dbReference type="ChEBI" id="CHEBI:30616"/>
        <dbReference type="ChEBI" id="CHEBI:33019"/>
        <dbReference type="ChEBI" id="CHEBI:46858"/>
        <dbReference type="ChEBI" id="CHEBI:83624"/>
        <dbReference type="EC" id="2.7.7.108"/>
    </reaction>
</comment>
<dbReference type="InterPro" id="IPR040198">
    <property type="entry name" value="Fido_containing"/>
</dbReference>
<dbReference type="SUPFAM" id="SSF140931">
    <property type="entry name" value="Fic-like"/>
    <property type="match status" value="1"/>
</dbReference>